<organism evidence="1 2">
    <name type="scientific">Ceratodon purpureus</name>
    <name type="common">Fire moss</name>
    <name type="synonym">Dicranum purpureum</name>
    <dbReference type="NCBI Taxonomy" id="3225"/>
    <lineage>
        <taxon>Eukaryota</taxon>
        <taxon>Viridiplantae</taxon>
        <taxon>Streptophyta</taxon>
        <taxon>Embryophyta</taxon>
        <taxon>Bryophyta</taxon>
        <taxon>Bryophytina</taxon>
        <taxon>Bryopsida</taxon>
        <taxon>Dicranidae</taxon>
        <taxon>Pseudoditrichales</taxon>
        <taxon>Ditrichaceae</taxon>
        <taxon>Ceratodon</taxon>
    </lineage>
</organism>
<dbReference type="EMBL" id="CM026421">
    <property type="protein sequence ID" value="KAG0590682.1"/>
    <property type="molecule type" value="Genomic_DNA"/>
</dbReference>
<name>A0A8T0J625_CERPU</name>
<sequence>MFYVFAQNDVQRTSLLVHLGKLGSSSSSLCSIDRTPRSCGVLLHLLFPLLVRDCTKGCQRLKLISYNIQPRI</sequence>
<dbReference type="AlphaFoldDB" id="A0A8T0J625"/>
<reference evidence="1" key="1">
    <citation type="submission" date="2020-06" db="EMBL/GenBank/DDBJ databases">
        <title>WGS assembly of Ceratodon purpureus strain R40.</title>
        <authorList>
            <person name="Carey S.B."/>
            <person name="Jenkins J."/>
            <person name="Shu S."/>
            <person name="Lovell J.T."/>
            <person name="Sreedasyam A."/>
            <person name="Maumus F."/>
            <person name="Tiley G.P."/>
            <person name="Fernandez-Pozo N."/>
            <person name="Barry K."/>
            <person name="Chen C."/>
            <person name="Wang M."/>
            <person name="Lipzen A."/>
            <person name="Daum C."/>
            <person name="Saski C.A."/>
            <person name="Payton A.C."/>
            <person name="Mcbreen J.C."/>
            <person name="Conrad R.E."/>
            <person name="Kollar L.M."/>
            <person name="Olsson S."/>
            <person name="Huttunen S."/>
            <person name="Landis J.B."/>
            <person name="Wickett N.J."/>
            <person name="Johnson M.G."/>
            <person name="Rensing S.A."/>
            <person name="Grimwood J."/>
            <person name="Schmutz J."/>
            <person name="Mcdaniel S.F."/>
        </authorList>
    </citation>
    <scope>NUCLEOTIDE SEQUENCE</scope>
    <source>
        <strain evidence="1">R40</strain>
    </source>
</reference>
<gene>
    <name evidence="1" type="ORF">KC19_1G119000</name>
</gene>
<proteinExistence type="predicted"/>
<comment type="caution">
    <text evidence="1">The sequence shown here is derived from an EMBL/GenBank/DDBJ whole genome shotgun (WGS) entry which is preliminary data.</text>
</comment>
<keyword evidence="2" id="KW-1185">Reference proteome</keyword>
<accession>A0A8T0J625</accession>
<dbReference type="Proteomes" id="UP000822688">
    <property type="component" value="Chromosome 1"/>
</dbReference>
<protein>
    <submittedName>
        <fullName evidence="1">Uncharacterized protein</fullName>
    </submittedName>
</protein>
<evidence type="ECO:0000313" key="2">
    <source>
        <dbReference type="Proteomes" id="UP000822688"/>
    </source>
</evidence>
<evidence type="ECO:0000313" key="1">
    <source>
        <dbReference type="EMBL" id="KAG0590682.1"/>
    </source>
</evidence>